<evidence type="ECO:0000256" key="5">
    <source>
        <dbReference type="SAM" id="SignalP"/>
    </source>
</evidence>
<accession>A0A518GSR5</accession>
<keyword evidence="8" id="KW-1185">Reference proteome</keyword>
<dbReference type="OrthoDB" id="230287at2"/>
<dbReference type="Pfam" id="PF23500">
    <property type="entry name" value="DUF7133"/>
    <property type="match status" value="1"/>
</dbReference>
<reference evidence="7 8" key="1">
    <citation type="submission" date="2019-02" db="EMBL/GenBank/DDBJ databases">
        <title>Deep-cultivation of Planctomycetes and their phenomic and genomic characterization uncovers novel biology.</title>
        <authorList>
            <person name="Wiegand S."/>
            <person name="Jogler M."/>
            <person name="Boedeker C."/>
            <person name="Pinto D."/>
            <person name="Vollmers J."/>
            <person name="Rivas-Marin E."/>
            <person name="Kohn T."/>
            <person name="Peeters S.H."/>
            <person name="Heuer A."/>
            <person name="Rast P."/>
            <person name="Oberbeckmann S."/>
            <person name="Bunk B."/>
            <person name="Jeske O."/>
            <person name="Meyerdierks A."/>
            <person name="Storesund J.E."/>
            <person name="Kallscheuer N."/>
            <person name="Luecker S."/>
            <person name="Lage O.M."/>
            <person name="Pohl T."/>
            <person name="Merkel B.J."/>
            <person name="Hornburger P."/>
            <person name="Mueller R.-W."/>
            <person name="Bruemmer F."/>
            <person name="Labrenz M."/>
            <person name="Spormann A.M."/>
            <person name="Op den Camp H."/>
            <person name="Overmann J."/>
            <person name="Amann R."/>
            <person name="Jetten M.S.M."/>
            <person name="Mascher T."/>
            <person name="Medema M.H."/>
            <person name="Devos D.P."/>
            <person name="Kaster A.-K."/>
            <person name="Ovreas L."/>
            <person name="Rohde M."/>
            <person name="Galperin M.Y."/>
            <person name="Jogler C."/>
        </authorList>
    </citation>
    <scope>NUCLEOTIDE SEQUENCE [LARGE SCALE GENOMIC DNA]</scope>
    <source>
        <strain evidence="7 8">Spb1</strain>
    </source>
</reference>
<evidence type="ECO:0000256" key="1">
    <source>
        <dbReference type="ARBA" id="ARBA00022617"/>
    </source>
</evidence>
<dbReference type="SUPFAM" id="SSF52317">
    <property type="entry name" value="Class I glutamine amidotransferase-like"/>
    <property type="match status" value="1"/>
</dbReference>
<evidence type="ECO:0000259" key="6">
    <source>
        <dbReference type="PROSITE" id="PS51007"/>
    </source>
</evidence>
<dbReference type="InterPro" id="IPR055557">
    <property type="entry name" value="DUF7133"/>
</dbReference>
<dbReference type="KEGG" id="peh:Spb1_35700"/>
<dbReference type="PROSITE" id="PS51007">
    <property type="entry name" value="CYTC"/>
    <property type="match status" value="1"/>
</dbReference>
<evidence type="ECO:0000256" key="4">
    <source>
        <dbReference type="PROSITE-ProRule" id="PRU00433"/>
    </source>
</evidence>
<dbReference type="InterPro" id="IPR029010">
    <property type="entry name" value="ThuA-like"/>
</dbReference>
<protein>
    <submittedName>
        <fullName evidence="7">Trehalose utilization</fullName>
    </submittedName>
</protein>
<dbReference type="Gene3D" id="1.25.10.10">
    <property type="entry name" value="Leucine-rich Repeat Variant"/>
    <property type="match status" value="1"/>
</dbReference>
<dbReference type="GO" id="GO:0046872">
    <property type="term" value="F:metal ion binding"/>
    <property type="evidence" value="ECO:0007669"/>
    <property type="project" value="UniProtKB-KW"/>
</dbReference>
<dbReference type="InterPro" id="IPR013427">
    <property type="entry name" value="Haem-bd_dom_put"/>
</dbReference>
<dbReference type="InterPro" id="IPR011989">
    <property type="entry name" value="ARM-like"/>
</dbReference>
<keyword evidence="5" id="KW-0732">Signal</keyword>
<dbReference type="GO" id="GO:0020037">
    <property type="term" value="F:heme binding"/>
    <property type="evidence" value="ECO:0007669"/>
    <property type="project" value="InterPro"/>
</dbReference>
<keyword evidence="1 4" id="KW-0349">Heme</keyword>
<dbReference type="InterPro" id="IPR016024">
    <property type="entry name" value="ARM-type_fold"/>
</dbReference>
<name>A0A518GSR5_9PLAN</name>
<dbReference type="InterPro" id="IPR036909">
    <property type="entry name" value="Cyt_c-like_dom_sf"/>
</dbReference>
<feature type="signal peptide" evidence="5">
    <location>
        <begin position="1"/>
        <end position="31"/>
    </location>
</feature>
<dbReference type="PANTHER" id="PTHR33546">
    <property type="entry name" value="LARGE, MULTIFUNCTIONAL SECRETED PROTEIN-RELATED"/>
    <property type="match status" value="1"/>
</dbReference>
<dbReference type="InterPro" id="IPR009056">
    <property type="entry name" value="Cyt_c-like_dom"/>
</dbReference>
<keyword evidence="3 4" id="KW-0408">Iron</keyword>
<feature type="domain" description="Cytochrome c" evidence="6">
    <location>
        <begin position="1172"/>
        <end position="1305"/>
    </location>
</feature>
<dbReference type="InterPro" id="IPR011042">
    <property type="entry name" value="6-blade_b-propeller_TolB-like"/>
</dbReference>
<dbReference type="SUPFAM" id="SSF48371">
    <property type="entry name" value="ARM repeat"/>
    <property type="match status" value="1"/>
</dbReference>
<dbReference type="Gene3D" id="3.40.50.880">
    <property type="match status" value="1"/>
</dbReference>
<organism evidence="7 8">
    <name type="scientific">Planctopirus ephydatiae</name>
    <dbReference type="NCBI Taxonomy" id="2528019"/>
    <lineage>
        <taxon>Bacteria</taxon>
        <taxon>Pseudomonadati</taxon>
        <taxon>Planctomycetota</taxon>
        <taxon>Planctomycetia</taxon>
        <taxon>Planctomycetales</taxon>
        <taxon>Planctomycetaceae</taxon>
        <taxon>Planctopirus</taxon>
    </lineage>
</organism>
<dbReference type="PANTHER" id="PTHR33546:SF1">
    <property type="entry name" value="LARGE, MULTIFUNCTIONAL SECRETED PROTEIN"/>
    <property type="match status" value="1"/>
</dbReference>
<dbReference type="InterPro" id="IPR029062">
    <property type="entry name" value="Class_I_gatase-like"/>
</dbReference>
<dbReference type="EMBL" id="CP036299">
    <property type="protein sequence ID" value="QDV31625.1"/>
    <property type="molecule type" value="Genomic_DNA"/>
</dbReference>
<dbReference type="Gene3D" id="2.120.10.30">
    <property type="entry name" value="TolB, C-terminal domain"/>
    <property type="match status" value="1"/>
</dbReference>
<sequence length="1503" mass="163275" precursor="true">MRQLMNFSQRMLASLLLASLVLMNWPTLTTGAESGPLNVLFLGDKGHHQPQARFNDLQPALAKRGINLTYTEDPGVLSAAGLAPYKALVVYANIDKITPDQETALIEYVQNGGGFVPLHCASFCFRNSPKYVALVGAQFSKHGTGVVETRLEAIDHPILKGFSGFKSWDETYRHSMHNPVGRTVLEYHPLSADELKKDPKASAEEPWTWVRNEGKGRVFYTAWGHDGRTFTNPGFHNLVERGIRWAAKDETTVPEYKEKASFQPPAMTTIKPSAAPFEYIDVGSKIPNYVAGAQWGKQEKPLSLMQLPLPPEKSIEHYVHPEGSQLKLFAADPELGGKPIAFNWDEAGRLWVCETMDYPNELQPKGKGRDRIRIVSDTNNDGVADRFDVFAEGLSIPTAIVCVRGGAIVQDGPETIFLKDTNGDGKADVRKLLISGWAIGDTHGGVSNFQYGLDNWIWAMQGYNDSQPILTNGQAAGRFKQGFFRFKVSVGADGLPEVNELEFIRSTNNNTWGLGISEDGLIFGSTANHNPSVYMPIPNRYYEQVRGWAARGLGTIADTHLFKPITTKVRQVDHHGGYTAGCGHAIYTARNYPESWWNRTAFVCGPTGHLVGTFVLTQNGTDFSSTSPNNLVASEDEWSAPIMAEVGPDGNVWILDWYNYIVQHNPTPAGFKTGKGNAYETDLRDKKHGRIFRLIWNNRPGTGSADQSTTRSLAGADPQTLVKALEDNNFFWRKQAQRLLVERQDQSVAPALLARLGEHHVDAIGIDPGAIHSAWTLKGLGQLESLSDPATVKALTAGLTHPSAAVRRNVIQTLPPVPMTPSLIAKTKVATDEEPLVRLAAFLALADAPATSESATIIAGALRDPAVFADRYLPEALTAAAARNDVLVIEALAEKTAQTTPSQTPLAGPALELLKRVAEHSARSDKPASGAAILAQISKMPQDAAEAIIAGLSTGWPRKSAEAANATPEQVEAITKLYREVSPASRSQLLAVSQRMGLNVLEKFSGELAAQFLAKVKDAKLPEAERLAAARDSIALLPTKAEIAGQLLDQLSVKSTPQLTNGILSALTASESPMTGTALINHLGSITPGSRPQALRMLLARNDWTLSLLEASQAGKLSLGELPLDQQQSLAAHPDAKIQKLAREILAKGGGLASADRQTVIDQLDHVTKETGDPVAGKLIYTQQCAKCHVYGDLGQKVGPNLTGMSVHPKHELLVHILDPSRSVEGNYRAYSVVLEDGRVFTGLLASETRTTIELLDAEGKPQSIQRDEIEELVASTKSLMPEGFEKQITPAGMRDLLEFLKQPGKYLPLPLEKFATINTTRGMFYSADAQAERLILENYAPRNVGDVPFAFVDPKGATTPNAIMLYSANGKFPPEMPKQVTLACGLKVKTIHLLGGVGGWAFPASEKGTTSMIVRLKYSDGSTEDHKLINGEHIADYIRRVDVPQSTFAFSARGQQLRTVSINCGKDLPLETIELIKGNDGTAPVVMAVTLEMGQQPVAKKE</sequence>
<gene>
    <name evidence="7" type="ORF">Spb1_35700</name>
</gene>
<keyword evidence="2 4" id="KW-0479">Metal-binding</keyword>
<evidence type="ECO:0000313" key="7">
    <source>
        <dbReference type="EMBL" id="QDV31625.1"/>
    </source>
</evidence>
<dbReference type="NCBIfam" id="TIGR02603">
    <property type="entry name" value="CxxCH_TIGR02603"/>
    <property type="match status" value="1"/>
</dbReference>
<dbReference type="Pfam" id="PF06283">
    <property type="entry name" value="ThuA"/>
    <property type="match status" value="1"/>
</dbReference>
<dbReference type="NCBIfam" id="TIGR02604">
    <property type="entry name" value="Piru_Ver_Nterm"/>
    <property type="match status" value="1"/>
</dbReference>
<evidence type="ECO:0000256" key="3">
    <source>
        <dbReference type="ARBA" id="ARBA00023004"/>
    </source>
</evidence>
<evidence type="ECO:0000256" key="2">
    <source>
        <dbReference type="ARBA" id="ARBA00022723"/>
    </source>
</evidence>
<proteinExistence type="predicted"/>
<feature type="chain" id="PRO_5021730669" evidence="5">
    <location>
        <begin position="32"/>
        <end position="1503"/>
    </location>
</feature>
<evidence type="ECO:0000313" key="8">
    <source>
        <dbReference type="Proteomes" id="UP000315349"/>
    </source>
</evidence>
<dbReference type="InterPro" id="IPR013428">
    <property type="entry name" value="Membrane-bound_put_N"/>
</dbReference>
<dbReference type="Gene3D" id="1.10.760.10">
    <property type="entry name" value="Cytochrome c-like domain"/>
    <property type="match status" value="1"/>
</dbReference>
<dbReference type="RefSeq" id="WP_145302786.1">
    <property type="nucleotide sequence ID" value="NZ_CP036299.1"/>
</dbReference>
<dbReference type="GO" id="GO:0009055">
    <property type="term" value="F:electron transfer activity"/>
    <property type="evidence" value="ECO:0007669"/>
    <property type="project" value="InterPro"/>
</dbReference>
<dbReference type="SUPFAM" id="SSF46626">
    <property type="entry name" value="Cytochrome c"/>
    <property type="match status" value="1"/>
</dbReference>
<dbReference type="Proteomes" id="UP000315349">
    <property type="component" value="Chromosome"/>
</dbReference>